<comment type="caution">
    <text evidence="1">The sequence shown here is derived from an EMBL/GenBank/DDBJ whole genome shotgun (WGS) entry which is preliminary data.</text>
</comment>
<dbReference type="EMBL" id="JAOYFB010000036">
    <property type="protein sequence ID" value="KAK4020364.1"/>
    <property type="molecule type" value="Genomic_DNA"/>
</dbReference>
<accession>A0ABR0A5U2</accession>
<name>A0ABR0A5U2_9CRUS</name>
<sequence length="90" mass="9978">MFCGKGLRNSSSKSLEVELDLCIHIMWQVISDNLLLNSLYHETRTYGTSSKVTLKGICEHHSNGLGAVIQRVNDQPPFFSAPNSNPGMDK</sequence>
<organism evidence="1 2">
    <name type="scientific">Daphnia magna</name>
    <dbReference type="NCBI Taxonomy" id="35525"/>
    <lineage>
        <taxon>Eukaryota</taxon>
        <taxon>Metazoa</taxon>
        <taxon>Ecdysozoa</taxon>
        <taxon>Arthropoda</taxon>
        <taxon>Crustacea</taxon>
        <taxon>Branchiopoda</taxon>
        <taxon>Diplostraca</taxon>
        <taxon>Cladocera</taxon>
        <taxon>Anomopoda</taxon>
        <taxon>Daphniidae</taxon>
        <taxon>Daphnia</taxon>
    </lineage>
</organism>
<gene>
    <name evidence="1" type="ORF">OUZ56_002347</name>
</gene>
<evidence type="ECO:0000313" key="2">
    <source>
        <dbReference type="Proteomes" id="UP001234178"/>
    </source>
</evidence>
<protein>
    <submittedName>
        <fullName evidence="1">Uncharacterized protein</fullName>
    </submittedName>
</protein>
<keyword evidence="2" id="KW-1185">Reference proteome</keyword>
<reference evidence="1 2" key="1">
    <citation type="journal article" date="2023" name="Nucleic Acids Res.">
        <title>The hologenome of Daphnia magna reveals possible DNA methylation and microbiome-mediated evolution of the host genome.</title>
        <authorList>
            <person name="Chaturvedi A."/>
            <person name="Li X."/>
            <person name="Dhandapani V."/>
            <person name="Marshall H."/>
            <person name="Kissane S."/>
            <person name="Cuenca-Cambronero M."/>
            <person name="Asole G."/>
            <person name="Calvet F."/>
            <person name="Ruiz-Romero M."/>
            <person name="Marangio P."/>
            <person name="Guigo R."/>
            <person name="Rago D."/>
            <person name="Mirbahai L."/>
            <person name="Eastwood N."/>
            <person name="Colbourne J.K."/>
            <person name="Zhou J."/>
            <person name="Mallon E."/>
            <person name="Orsini L."/>
        </authorList>
    </citation>
    <scope>NUCLEOTIDE SEQUENCE [LARGE SCALE GENOMIC DNA]</scope>
    <source>
        <strain evidence="1">LRV0_1</strain>
    </source>
</reference>
<evidence type="ECO:0000313" key="1">
    <source>
        <dbReference type="EMBL" id="KAK4020364.1"/>
    </source>
</evidence>
<dbReference type="Proteomes" id="UP001234178">
    <property type="component" value="Unassembled WGS sequence"/>
</dbReference>
<proteinExistence type="predicted"/>